<dbReference type="Proteomes" id="UP000276128">
    <property type="component" value="Unassembled WGS sequence"/>
</dbReference>
<keyword evidence="1" id="KW-1133">Transmembrane helix</keyword>
<gene>
    <name evidence="2" type="ORF">EJQ19_07545</name>
</gene>
<dbReference type="AlphaFoldDB" id="A0A430JH80"/>
<keyword evidence="3" id="KW-1185">Reference proteome</keyword>
<feature type="transmembrane region" description="Helical" evidence="1">
    <location>
        <begin position="43"/>
        <end position="66"/>
    </location>
</feature>
<accession>A0A430JH80</accession>
<reference evidence="2 3" key="1">
    <citation type="submission" date="2018-12" db="EMBL/GenBank/DDBJ databases">
        <title>Bacillus ochoae sp. nov., Paenibacillus whitsoniae sp. nov., Paenibacillus spiritus sp. nov. Isolated from the Mars Exploration Rover during spacecraft assembly.</title>
        <authorList>
            <person name="Seuylemezian A."/>
            <person name="Vaishampayan P."/>
        </authorList>
    </citation>
    <scope>NUCLEOTIDE SEQUENCE [LARGE SCALE GENOMIC DNA]</scope>
    <source>
        <strain evidence="2 3">MER 54</strain>
    </source>
</reference>
<dbReference type="RefSeq" id="WP_126140598.1">
    <property type="nucleotide sequence ID" value="NZ_RXHU01000019.1"/>
</dbReference>
<protein>
    <recommendedName>
        <fullName evidence="4">HAMP domain-containing protein</fullName>
    </recommendedName>
</protein>
<organism evidence="2 3">
    <name type="scientific">Paenibacillus whitsoniae</name>
    <dbReference type="NCBI Taxonomy" id="2496558"/>
    <lineage>
        <taxon>Bacteria</taxon>
        <taxon>Bacillati</taxon>
        <taxon>Bacillota</taxon>
        <taxon>Bacilli</taxon>
        <taxon>Bacillales</taxon>
        <taxon>Paenibacillaceae</taxon>
        <taxon>Paenibacillus</taxon>
    </lineage>
</organism>
<comment type="caution">
    <text evidence="2">The sequence shown here is derived from an EMBL/GenBank/DDBJ whole genome shotgun (WGS) entry which is preliminary data.</text>
</comment>
<evidence type="ECO:0000313" key="2">
    <source>
        <dbReference type="EMBL" id="RTE10345.1"/>
    </source>
</evidence>
<evidence type="ECO:0000313" key="3">
    <source>
        <dbReference type="Proteomes" id="UP000276128"/>
    </source>
</evidence>
<name>A0A430JH80_9BACL</name>
<dbReference type="OrthoDB" id="1975037at2"/>
<keyword evidence="1" id="KW-0812">Transmembrane</keyword>
<keyword evidence="1" id="KW-0472">Membrane</keyword>
<evidence type="ECO:0000256" key="1">
    <source>
        <dbReference type="SAM" id="Phobius"/>
    </source>
</evidence>
<evidence type="ECO:0008006" key="4">
    <source>
        <dbReference type="Google" id="ProtNLM"/>
    </source>
</evidence>
<sequence>MDDFNDWGGSKYSVTYDHFTELLNQWGYISAAPIRSITAPLIAISKLIIIVNLLSLLIAVTLAWMVPRRIYSPIGKLVRMLGGDHMEVAMKDKDEFSLINQKWQDMNSQNHSLHGKLQHELPHLKESFYSTTDAGIFVQIF</sequence>
<proteinExistence type="predicted"/>
<dbReference type="EMBL" id="RXHU01000019">
    <property type="protein sequence ID" value="RTE10345.1"/>
    <property type="molecule type" value="Genomic_DNA"/>
</dbReference>